<keyword evidence="8" id="KW-0406">Ion transport</keyword>
<dbReference type="EMBL" id="JADWYR010000002">
    <property type="protein sequence ID" value="MBG9376980.1"/>
    <property type="molecule type" value="Genomic_DNA"/>
</dbReference>
<accession>A0A931E3L1</accession>
<evidence type="ECO:0000256" key="11">
    <source>
        <dbReference type="PROSITE-ProRule" id="PRU01360"/>
    </source>
</evidence>
<comment type="similarity">
    <text evidence="11">Belongs to the TonB-dependent receptor family.</text>
</comment>
<dbReference type="InterPro" id="IPR039426">
    <property type="entry name" value="TonB-dep_rcpt-like"/>
</dbReference>
<evidence type="ECO:0000256" key="6">
    <source>
        <dbReference type="ARBA" id="ARBA00022729"/>
    </source>
</evidence>
<keyword evidence="6 12" id="KW-0732">Signal</keyword>
<keyword evidence="4" id="KW-0410">Iron transport</keyword>
<dbReference type="GO" id="GO:0015344">
    <property type="term" value="F:siderophore uptake transmembrane transporter activity"/>
    <property type="evidence" value="ECO:0007669"/>
    <property type="project" value="TreeGrafter"/>
</dbReference>
<dbReference type="RefSeq" id="WP_196991084.1">
    <property type="nucleotide sequence ID" value="NZ_JADWYR010000002.1"/>
</dbReference>
<dbReference type="Gene3D" id="2.40.170.20">
    <property type="entry name" value="TonB-dependent receptor, beta-barrel domain"/>
    <property type="match status" value="1"/>
</dbReference>
<dbReference type="Proteomes" id="UP000628448">
    <property type="component" value="Unassembled WGS sequence"/>
</dbReference>
<protein>
    <submittedName>
        <fullName evidence="14">TonB-dependent receptor</fullName>
    </submittedName>
</protein>
<dbReference type="InterPro" id="IPR008969">
    <property type="entry name" value="CarboxyPept-like_regulatory"/>
</dbReference>
<evidence type="ECO:0000256" key="5">
    <source>
        <dbReference type="ARBA" id="ARBA00022692"/>
    </source>
</evidence>
<keyword evidence="3 11" id="KW-1134">Transmembrane beta strand</keyword>
<dbReference type="Gene3D" id="2.170.130.10">
    <property type="entry name" value="TonB-dependent receptor, plug domain"/>
    <property type="match status" value="1"/>
</dbReference>
<evidence type="ECO:0000256" key="8">
    <source>
        <dbReference type="ARBA" id="ARBA00023065"/>
    </source>
</evidence>
<proteinExistence type="inferred from homology"/>
<dbReference type="SUPFAM" id="SSF56935">
    <property type="entry name" value="Porins"/>
    <property type="match status" value="1"/>
</dbReference>
<sequence length="793" mass="89329">MKKFLGTIAAFVLAVTTFAQITVSGIVTDKNNKALQGVTVTLSINGKKERTSLTNTGGAFEFTNVAANSTCKLVTQYVGLQAVTENFTALANRQFSIVMQELAYLLEPLEVKAVRASERSPFTKTDLGKDQIVKLNQGQDIPFLLNQTPSVVVNSDAGNGVGYTGIRIRGTDGTRINVTLNGIPYNDAESQGSFFVDLPDFASSVNSIQVQRGVGTSTNGSGAFGATINMSTNEFNEKAYAEANNSFGSFNTWKNTVKAGTGLVNDHFTFDARLSRVSSDGYIDRAASSLQSFYFSPAYTSKKTSVRLNVFSGKERTYQAWYGVPEALLSTNRTYNPAGTEKAGEPYNNQTDNYQQDHYQLFFNQVLSDNWSLNIASFLTRGKGYYEEYKAEQGFENYGLTNPVIGGDTITNTDLVRDRWLDNYFYGQVFSVQYKKAKDELTVGGSWTKYDGKHYGDVIWANLGIPKDYRYYNLTAYKSDANVYAKWLHQFNPNWNIFTDVQYRRVQHTMNGFKDNPGLLINRKFNFLNPKAGFSYFNNGYRIYASYALAHREPNRDDFEAGATEQPTYETLHDAELGVEKKNRQYSWGATFYYMYYNNQLVLTGKINDVGSYTRINVPSSYRMGVELQGGVVLTNWLNANANVTLSNNKIKSFTEYIDNWDDGKQQAVEHSNTDISFSPAITGSGNITLTPVKNAELSLLSKYVGRQYMDNTQNKARSLDAYYLQDVRAIYTINNMLFKQWNIIFQVNNVFNKKYEPNGYTYAYYYEGALINDNYYYPMAGTNFMLSVNIKL</sequence>
<keyword evidence="7" id="KW-0408">Iron</keyword>
<feature type="domain" description="TonB-dependent receptor plug" evidence="13">
    <location>
        <begin position="119"/>
        <end position="226"/>
    </location>
</feature>
<dbReference type="PROSITE" id="PS52016">
    <property type="entry name" value="TONB_DEPENDENT_REC_3"/>
    <property type="match status" value="1"/>
</dbReference>
<evidence type="ECO:0000256" key="9">
    <source>
        <dbReference type="ARBA" id="ARBA00023136"/>
    </source>
</evidence>
<dbReference type="SUPFAM" id="SSF49464">
    <property type="entry name" value="Carboxypeptidase regulatory domain-like"/>
    <property type="match status" value="1"/>
</dbReference>
<evidence type="ECO:0000256" key="12">
    <source>
        <dbReference type="SAM" id="SignalP"/>
    </source>
</evidence>
<feature type="signal peptide" evidence="12">
    <location>
        <begin position="1"/>
        <end position="19"/>
    </location>
</feature>
<evidence type="ECO:0000313" key="14">
    <source>
        <dbReference type="EMBL" id="MBG9376980.1"/>
    </source>
</evidence>
<evidence type="ECO:0000256" key="10">
    <source>
        <dbReference type="ARBA" id="ARBA00023237"/>
    </source>
</evidence>
<feature type="chain" id="PRO_5037642994" evidence="12">
    <location>
        <begin position="20"/>
        <end position="793"/>
    </location>
</feature>
<keyword evidence="2 11" id="KW-0813">Transport</keyword>
<name>A0A931E3L1_9BACT</name>
<dbReference type="GO" id="GO:0009279">
    <property type="term" value="C:cell outer membrane"/>
    <property type="evidence" value="ECO:0007669"/>
    <property type="project" value="UniProtKB-SubCell"/>
</dbReference>
<evidence type="ECO:0000256" key="4">
    <source>
        <dbReference type="ARBA" id="ARBA00022496"/>
    </source>
</evidence>
<comment type="subcellular location">
    <subcellularLocation>
        <location evidence="1 11">Cell outer membrane</location>
        <topology evidence="1 11">Multi-pass membrane protein</topology>
    </subcellularLocation>
</comment>
<comment type="caution">
    <text evidence="14">The sequence shown here is derived from an EMBL/GenBank/DDBJ whole genome shotgun (WGS) entry which is preliminary data.</text>
</comment>
<organism evidence="14 15">
    <name type="scientific">Panacibacter microcysteis</name>
    <dbReference type="NCBI Taxonomy" id="2793269"/>
    <lineage>
        <taxon>Bacteria</taxon>
        <taxon>Pseudomonadati</taxon>
        <taxon>Bacteroidota</taxon>
        <taxon>Chitinophagia</taxon>
        <taxon>Chitinophagales</taxon>
        <taxon>Chitinophagaceae</taxon>
        <taxon>Panacibacter</taxon>
    </lineage>
</organism>
<reference evidence="14" key="1">
    <citation type="submission" date="2020-11" db="EMBL/GenBank/DDBJ databases">
        <title>Bacterial whole genome sequence for Panacibacter sp. DH6.</title>
        <authorList>
            <person name="Le V."/>
            <person name="Ko S."/>
            <person name="Ahn C.-Y."/>
            <person name="Oh H.-M."/>
        </authorList>
    </citation>
    <scope>NUCLEOTIDE SEQUENCE</scope>
    <source>
        <strain evidence="14">DH6</strain>
    </source>
</reference>
<dbReference type="Pfam" id="PF13620">
    <property type="entry name" value="CarboxypepD_reg"/>
    <property type="match status" value="1"/>
</dbReference>
<keyword evidence="9 11" id="KW-0472">Membrane</keyword>
<dbReference type="PANTHER" id="PTHR32552:SF68">
    <property type="entry name" value="FERRICHROME OUTER MEMBRANE TRANSPORTER_PHAGE RECEPTOR"/>
    <property type="match status" value="1"/>
</dbReference>
<dbReference type="Gene3D" id="2.60.40.1120">
    <property type="entry name" value="Carboxypeptidase-like, regulatory domain"/>
    <property type="match status" value="1"/>
</dbReference>
<keyword evidence="10 11" id="KW-0998">Cell outer membrane</keyword>
<dbReference type="InterPro" id="IPR037066">
    <property type="entry name" value="Plug_dom_sf"/>
</dbReference>
<evidence type="ECO:0000256" key="1">
    <source>
        <dbReference type="ARBA" id="ARBA00004571"/>
    </source>
</evidence>
<evidence type="ECO:0000256" key="7">
    <source>
        <dbReference type="ARBA" id="ARBA00023004"/>
    </source>
</evidence>
<evidence type="ECO:0000256" key="3">
    <source>
        <dbReference type="ARBA" id="ARBA00022452"/>
    </source>
</evidence>
<evidence type="ECO:0000259" key="13">
    <source>
        <dbReference type="Pfam" id="PF07715"/>
    </source>
</evidence>
<keyword evidence="14" id="KW-0675">Receptor</keyword>
<evidence type="ECO:0000256" key="2">
    <source>
        <dbReference type="ARBA" id="ARBA00022448"/>
    </source>
</evidence>
<dbReference type="InterPro" id="IPR036942">
    <property type="entry name" value="Beta-barrel_TonB_sf"/>
</dbReference>
<dbReference type="AlphaFoldDB" id="A0A931E3L1"/>
<evidence type="ECO:0000313" key="15">
    <source>
        <dbReference type="Proteomes" id="UP000628448"/>
    </source>
</evidence>
<keyword evidence="15" id="KW-1185">Reference proteome</keyword>
<dbReference type="InterPro" id="IPR012910">
    <property type="entry name" value="Plug_dom"/>
</dbReference>
<dbReference type="PANTHER" id="PTHR32552">
    <property type="entry name" value="FERRICHROME IRON RECEPTOR-RELATED"/>
    <property type="match status" value="1"/>
</dbReference>
<keyword evidence="5 11" id="KW-0812">Transmembrane</keyword>
<gene>
    <name evidence="14" type="ORF">I5907_12110</name>
</gene>
<dbReference type="Pfam" id="PF07715">
    <property type="entry name" value="Plug"/>
    <property type="match status" value="1"/>
</dbReference>